<feature type="transmembrane region" description="Helical" evidence="17">
    <location>
        <begin position="209"/>
        <end position="230"/>
    </location>
</feature>
<keyword evidence="9" id="KW-1278">Translocase</keyword>
<dbReference type="GO" id="GO:0031966">
    <property type="term" value="C:mitochondrial membrane"/>
    <property type="evidence" value="ECO:0007669"/>
    <property type="project" value="UniProtKB-SubCell"/>
</dbReference>
<dbReference type="GeneID" id="41834301"/>
<dbReference type="PRINTS" id="PR01437">
    <property type="entry name" value="NUOXDRDTASE4"/>
</dbReference>
<gene>
    <name evidence="20" type="primary">ND4</name>
    <name evidence="20" type="ORF">LKC009</name>
</gene>
<evidence type="ECO:0000256" key="9">
    <source>
        <dbReference type="ARBA" id="ARBA00022967"/>
    </source>
</evidence>
<dbReference type="AlphaFoldDB" id="A0A5C0XRH7"/>
<comment type="subcellular location">
    <subcellularLocation>
        <location evidence="2 17">Mitochondrion membrane</location>
        <topology evidence="2 17">Multi-pass membrane protein</topology>
    </subcellularLocation>
</comment>
<evidence type="ECO:0000256" key="3">
    <source>
        <dbReference type="ARBA" id="ARBA00009025"/>
    </source>
</evidence>
<dbReference type="PANTHER" id="PTHR43507:SF20">
    <property type="entry name" value="NADH-UBIQUINONE OXIDOREDUCTASE CHAIN 4"/>
    <property type="match status" value="1"/>
</dbReference>
<dbReference type="GO" id="GO:0008137">
    <property type="term" value="F:NADH dehydrogenase (ubiquinone) activity"/>
    <property type="evidence" value="ECO:0007669"/>
    <property type="project" value="UniProtKB-UniRule"/>
</dbReference>
<evidence type="ECO:0000256" key="17">
    <source>
        <dbReference type="RuleBase" id="RU003297"/>
    </source>
</evidence>
<dbReference type="RefSeq" id="YP_009699967.1">
    <property type="nucleotide sequence ID" value="NC_044848.1"/>
</dbReference>
<evidence type="ECO:0000256" key="6">
    <source>
        <dbReference type="ARBA" id="ARBA00022448"/>
    </source>
</evidence>
<dbReference type="EMBL" id="MH781547">
    <property type="protein sequence ID" value="QEK77360.1"/>
    <property type="molecule type" value="Genomic_DNA"/>
</dbReference>
<evidence type="ECO:0000256" key="12">
    <source>
        <dbReference type="ARBA" id="ARBA00023027"/>
    </source>
</evidence>
<dbReference type="EC" id="7.1.1.2" evidence="4 17"/>
<feature type="transmembrane region" description="Helical" evidence="17">
    <location>
        <begin position="271"/>
        <end position="293"/>
    </location>
</feature>
<feature type="transmembrane region" description="Helical" evidence="17">
    <location>
        <begin position="57"/>
        <end position="75"/>
    </location>
</feature>
<keyword evidence="13 17" id="KW-0830">Ubiquinone</keyword>
<protein>
    <recommendedName>
        <fullName evidence="5 17">NADH-ubiquinone oxidoreductase chain 4</fullName>
        <ecNumber evidence="4 17">7.1.1.2</ecNumber>
    </recommendedName>
</protein>
<comment type="similarity">
    <text evidence="3 17">Belongs to the complex I subunit 4 family.</text>
</comment>
<dbReference type="InterPro" id="IPR001750">
    <property type="entry name" value="ND/Mrp_TM"/>
</dbReference>
<evidence type="ECO:0000256" key="8">
    <source>
        <dbReference type="ARBA" id="ARBA00022692"/>
    </source>
</evidence>
<feature type="domain" description="NADH:ubiquinone oxidoreductase chain 4 N-terminal" evidence="19">
    <location>
        <begin position="1"/>
        <end position="102"/>
    </location>
</feature>
<dbReference type="CTD" id="4538"/>
<comment type="catalytic activity">
    <reaction evidence="16 17">
        <text>a ubiquinone + NADH + 5 H(+)(in) = a ubiquinol + NAD(+) + 4 H(+)(out)</text>
        <dbReference type="Rhea" id="RHEA:29091"/>
        <dbReference type="Rhea" id="RHEA-COMP:9565"/>
        <dbReference type="Rhea" id="RHEA-COMP:9566"/>
        <dbReference type="ChEBI" id="CHEBI:15378"/>
        <dbReference type="ChEBI" id="CHEBI:16389"/>
        <dbReference type="ChEBI" id="CHEBI:17976"/>
        <dbReference type="ChEBI" id="CHEBI:57540"/>
        <dbReference type="ChEBI" id="CHEBI:57945"/>
        <dbReference type="EC" id="7.1.1.2"/>
    </reaction>
</comment>
<evidence type="ECO:0000256" key="7">
    <source>
        <dbReference type="ARBA" id="ARBA00022660"/>
    </source>
</evidence>
<comment type="function">
    <text evidence="1">Core subunit of the mitochondrial membrane respiratory chain NADH dehydrogenase (Complex I) that is believed to belong to the minimal assembly required for catalysis. Complex I functions in the transfer of electrons from NADH to the respiratory chain. The immediate electron acceptor for the enzyme is believed to be ubiquinone.</text>
</comment>
<keyword evidence="10 17" id="KW-0249">Electron transport</keyword>
<keyword evidence="7 17" id="KW-0679">Respiratory chain</keyword>
<dbReference type="GO" id="GO:0003954">
    <property type="term" value="F:NADH dehydrogenase activity"/>
    <property type="evidence" value="ECO:0007669"/>
    <property type="project" value="TreeGrafter"/>
</dbReference>
<keyword evidence="11 17" id="KW-1133">Transmembrane helix</keyword>
<dbReference type="InterPro" id="IPR003918">
    <property type="entry name" value="NADH_UbQ_OxRdtase"/>
</dbReference>
<keyword evidence="12 17" id="KW-0520">NAD</keyword>
<feature type="transmembrane region" description="Helical" evidence="17">
    <location>
        <begin position="180"/>
        <end position="202"/>
    </location>
</feature>
<evidence type="ECO:0000256" key="2">
    <source>
        <dbReference type="ARBA" id="ARBA00004225"/>
    </source>
</evidence>
<feature type="transmembrane region" description="Helical" evidence="17">
    <location>
        <begin position="379"/>
        <end position="397"/>
    </location>
</feature>
<dbReference type="GO" id="GO:0042773">
    <property type="term" value="P:ATP synthesis coupled electron transport"/>
    <property type="evidence" value="ECO:0007669"/>
    <property type="project" value="InterPro"/>
</dbReference>
<evidence type="ECO:0000256" key="10">
    <source>
        <dbReference type="ARBA" id="ARBA00022982"/>
    </source>
</evidence>
<feature type="transmembrane region" description="Helical" evidence="17">
    <location>
        <begin position="332"/>
        <end position="351"/>
    </location>
</feature>
<dbReference type="InterPro" id="IPR000260">
    <property type="entry name" value="NADH4_N"/>
</dbReference>
<feature type="domain" description="NADH:quinone oxidoreductase/Mrp antiporter transmembrane" evidence="18">
    <location>
        <begin position="107"/>
        <end position="386"/>
    </location>
</feature>
<dbReference type="GO" id="GO:0048039">
    <property type="term" value="F:ubiquinone binding"/>
    <property type="evidence" value="ECO:0007669"/>
    <property type="project" value="TreeGrafter"/>
</dbReference>
<keyword evidence="15 17" id="KW-0472">Membrane</keyword>
<organism evidence="20">
    <name type="scientific">Leptaulax koreanus</name>
    <dbReference type="NCBI Taxonomy" id="2607329"/>
    <lineage>
        <taxon>Eukaryota</taxon>
        <taxon>Metazoa</taxon>
        <taxon>Ecdysozoa</taxon>
        <taxon>Arthropoda</taxon>
        <taxon>Hexapoda</taxon>
        <taxon>Insecta</taxon>
        <taxon>Pterygota</taxon>
        <taxon>Neoptera</taxon>
        <taxon>Endopterygota</taxon>
        <taxon>Coleoptera</taxon>
        <taxon>Polyphaga</taxon>
        <taxon>Scarabaeiformia</taxon>
        <taxon>Passalidae</taxon>
        <taxon>Leptaulax</taxon>
    </lineage>
</organism>
<evidence type="ECO:0000256" key="15">
    <source>
        <dbReference type="ARBA" id="ARBA00023136"/>
    </source>
</evidence>
<keyword evidence="14 17" id="KW-0496">Mitochondrion</keyword>
<feature type="transmembrane region" description="Helical" evidence="17">
    <location>
        <begin position="417"/>
        <end position="435"/>
    </location>
</feature>
<reference evidence="20" key="1">
    <citation type="journal article" date="2019" name="Mitochondrial DNA Part B Resour">
        <title>Complete mitochondrial genome of Leptaulax koreanus (Coleoptera: Passalidae), a Korean endemic bess beetle.</title>
        <authorList>
            <person name="Lee S.-G."/>
            <person name="Choi K.S."/>
            <person name="Kim C.-J."/>
            <person name="Jeon H.-B."/>
            <person name="Kim I.-K."/>
        </authorList>
    </citation>
    <scope>NUCLEOTIDE SEQUENCE</scope>
</reference>
<dbReference type="GO" id="GO:0015990">
    <property type="term" value="P:electron transport coupled proton transport"/>
    <property type="evidence" value="ECO:0007669"/>
    <property type="project" value="TreeGrafter"/>
</dbReference>
<comment type="function">
    <text evidence="17">Core subunit of the mitochondrial membrane respiratory chain NADH dehydrogenase (Complex I) which catalyzes electron transfer from NADH through the respiratory chain, using ubiquinone as an electron acceptor. Essential for the catalytic activity and assembly of complex I.</text>
</comment>
<feature type="transmembrane region" description="Helical" evidence="17">
    <location>
        <begin position="299"/>
        <end position="320"/>
    </location>
</feature>
<evidence type="ECO:0000256" key="11">
    <source>
        <dbReference type="ARBA" id="ARBA00022989"/>
    </source>
</evidence>
<name>A0A5C0XRH7_9SCAR</name>
<proteinExistence type="inferred from homology"/>
<evidence type="ECO:0000256" key="13">
    <source>
        <dbReference type="ARBA" id="ARBA00023075"/>
    </source>
</evidence>
<feature type="transmembrane region" description="Helical" evidence="17">
    <location>
        <begin position="87"/>
        <end position="106"/>
    </location>
</feature>
<evidence type="ECO:0000256" key="1">
    <source>
        <dbReference type="ARBA" id="ARBA00003257"/>
    </source>
</evidence>
<feature type="transmembrane region" description="Helical" evidence="17">
    <location>
        <begin position="138"/>
        <end position="160"/>
    </location>
</feature>
<feature type="transmembrane region" description="Helical" evidence="17">
    <location>
        <begin position="242"/>
        <end position="264"/>
    </location>
</feature>
<geneLocation type="mitochondrion" evidence="20"/>
<dbReference type="Pfam" id="PF00361">
    <property type="entry name" value="Proton_antipo_M"/>
    <property type="match status" value="1"/>
</dbReference>
<evidence type="ECO:0000256" key="16">
    <source>
        <dbReference type="ARBA" id="ARBA00049551"/>
    </source>
</evidence>
<keyword evidence="8 17" id="KW-0812">Transmembrane</keyword>
<feature type="transmembrane region" description="Helical" evidence="17">
    <location>
        <begin position="112"/>
        <end position="131"/>
    </location>
</feature>
<keyword evidence="6 17" id="KW-0813">Transport</keyword>
<dbReference type="PANTHER" id="PTHR43507">
    <property type="entry name" value="NADH-UBIQUINONE OXIDOREDUCTASE CHAIN 4"/>
    <property type="match status" value="1"/>
</dbReference>
<evidence type="ECO:0000313" key="20">
    <source>
        <dbReference type="EMBL" id="QEK77360.1"/>
    </source>
</evidence>
<evidence type="ECO:0000256" key="5">
    <source>
        <dbReference type="ARBA" id="ARBA00021006"/>
    </source>
</evidence>
<evidence type="ECO:0000259" key="18">
    <source>
        <dbReference type="Pfam" id="PF00361"/>
    </source>
</evidence>
<evidence type="ECO:0000256" key="4">
    <source>
        <dbReference type="ARBA" id="ARBA00012944"/>
    </source>
</evidence>
<sequence>MMDLMGFMFFMMFLVYQLGYWNMQLLLLILLMLLMMKFSFSYEYLYMGWGMGMDLLSFMMIMLSVFIVLLMVLASNKFYLMNNYCKLFMFNMLLMLIMLVLTFSVLNLFLFYLFFEVSILPVLFMVLGWGYQPERMQAGIYLLFYTLFGSLPMMISLFYYFYMNNSLSFIYFIENIDNVYMYLCMNIVFFIKMPMYLVHLWLPKAHVEAPIAGSMILAGVLLKLGSYGVFRIMKLFLMSNLIYGKYFILISLMGGFLISILCISQVDMKSLIAYSSVSHMGMLMSGSLTLNMWGMMGGFSMMIAHGLCSSGLFCLANIYYERTLSRNLFLNKGLISVLPSMSLFMFLFSVANMAAPSSLNLLSEIILLISLIIWNKMLMILLMFMLFFSAVYSLYLYSCLQHGVYYSGIFSVYENKMSEYLLMLLHFIPLYMLFLKGEYFSLWF</sequence>
<evidence type="ECO:0000259" key="19">
    <source>
        <dbReference type="Pfam" id="PF01059"/>
    </source>
</evidence>
<evidence type="ECO:0000256" key="14">
    <source>
        <dbReference type="ARBA" id="ARBA00023128"/>
    </source>
</evidence>
<accession>A0A5C0XRH7</accession>
<dbReference type="Pfam" id="PF01059">
    <property type="entry name" value="Oxidored_q5_N"/>
    <property type="match status" value="1"/>
</dbReference>